<sequence>MDFIKVFDQTVREIKREVNLKVLKVPEIEQKVLDATDNEPWGPHGTALAEIAQATKKFSECQMVMNVLWTRLGETGKDWRYVYKALAVIEYLISHGSERAVDDIIEHTFQISSLSSFEYVEPSGKDMGINVRKKSENIVSLLNNKDKIQEARNKAAANSEKYFGLSSTGITYKSGSATYGTSSFQSSDRYGGSREVDNYSSSYRDGDRYGEEKTEKDTFRKSHPGAASESQGNTLKKGLGRYGSKDQDNMSSKASKLATKANDSDNYSTIRSQSASVPSNDYDNDFDDFDPRGISSNKPAAGSSKQVDLFGDSLIGDLMDAPTSVPAEMSPVNGSALGVDLFADATFVSAKPQPETGANALTSVPVETSTLNDSASGVDLFDEATFISANSQPKTGANSQPETGANSQIKGEVDLFASQPAASFAVPAPVDLFAAPAPVVQPEPKASKSEPMPANIVDPFAAVPLYSSNESDLFGAFTSDSNSRSTETLQNTTSDSSLNNLGGESSAMTVPVTKKDNFQVKSGIWADSLSRGLIDLNISAPKKVSLADIGIVGGLSDGSDEREKGPPTSFYMGRAMGTGSGLGKSGFTSPSSTGGDDPFSNFGSFNK</sequence>
<keyword evidence="2" id="KW-1185">Reference proteome</keyword>
<proteinExistence type="predicted"/>
<gene>
    <name evidence="1" type="ORF">OWV82_018139</name>
</gene>
<evidence type="ECO:0000313" key="2">
    <source>
        <dbReference type="Proteomes" id="UP001164539"/>
    </source>
</evidence>
<organism evidence="1 2">
    <name type="scientific">Melia azedarach</name>
    <name type="common">Chinaberry tree</name>
    <dbReference type="NCBI Taxonomy" id="155640"/>
    <lineage>
        <taxon>Eukaryota</taxon>
        <taxon>Viridiplantae</taxon>
        <taxon>Streptophyta</taxon>
        <taxon>Embryophyta</taxon>
        <taxon>Tracheophyta</taxon>
        <taxon>Spermatophyta</taxon>
        <taxon>Magnoliopsida</taxon>
        <taxon>eudicotyledons</taxon>
        <taxon>Gunneridae</taxon>
        <taxon>Pentapetalae</taxon>
        <taxon>rosids</taxon>
        <taxon>malvids</taxon>
        <taxon>Sapindales</taxon>
        <taxon>Meliaceae</taxon>
        <taxon>Melia</taxon>
    </lineage>
</organism>
<evidence type="ECO:0000313" key="1">
    <source>
        <dbReference type="EMBL" id="KAJ4708144.1"/>
    </source>
</evidence>
<comment type="caution">
    <text evidence="1">The sequence shown here is derived from an EMBL/GenBank/DDBJ whole genome shotgun (WGS) entry which is preliminary data.</text>
</comment>
<protein>
    <submittedName>
        <fullName evidence="1">Clathrin interactor EPSIN 1</fullName>
    </submittedName>
</protein>
<accession>A0ACC1X9V0</accession>
<dbReference type="Proteomes" id="UP001164539">
    <property type="component" value="Chromosome 10"/>
</dbReference>
<dbReference type="EMBL" id="CM051403">
    <property type="protein sequence ID" value="KAJ4708144.1"/>
    <property type="molecule type" value="Genomic_DNA"/>
</dbReference>
<reference evidence="1 2" key="1">
    <citation type="journal article" date="2023" name="Science">
        <title>Complex scaffold remodeling in plant triterpene biosynthesis.</title>
        <authorList>
            <person name="De La Pena R."/>
            <person name="Hodgson H."/>
            <person name="Liu J.C."/>
            <person name="Stephenson M.J."/>
            <person name="Martin A.C."/>
            <person name="Owen C."/>
            <person name="Harkess A."/>
            <person name="Leebens-Mack J."/>
            <person name="Jimenez L.E."/>
            <person name="Osbourn A."/>
            <person name="Sattely E.S."/>
        </authorList>
    </citation>
    <scope>NUCLEOTIDE SEQUENCE [LARGE SCALE GENOMIC DNA]</scope>
    <source>
        <strain evidence="2">cv. JPN11</strain>
        <tissue evidence="1">Leaf</tissue>
    </source>
</reference>
<name>A0ACC1X9V0_MELAZ</name>